<dbReference type="Proteomes" id="UP000322887">
    <property type="component" value="Chromosome"/>
</dbReference>
<evidence type="ECO:0000313" key="2">
    <source>
        <dbReference type="Proteomes" id="UP000322887"/>
    </source>
</evidence>
<evidence type="ECO:0000313" key="1">
    <source>
        <dbReference type="EMBL" id="QEG19866.1"/>
    </source>
</evidence>
<keyword evidence="2" id="KW-1185">Reference proteome</keyword>
<sequence length="65" mass="6976">MNRPENQLLFSRSQNAGTTIFVIDDLCFSNNTVAQTSHFDMSAARTTAAPPLARSGSHAAVNILP</sequence>
<proteinExistence type="predicted"/>
<organism evidence="1 2">
    <name type="scientific">Gimesia maris</name>
    <dbReference type="NCBI Taxonomy" id="122"/>
    <lineage>
        <taxon>Bacteria</taxon>
        <taxon>Pseudomonadati</taxon>
        <taxon>Planctomycetota</taxon>
        <taxon>Planctomycetia</taxon>
        <taxon>Planctomycetales</taxon>
        <taxon>Planctomycetaceae</taxon>
        <taxon>Gimesia</taxon>
    </lineage>
</organism>
<name>A0ABX5YVU9_9PLAN</name>
<protein>
    <submittedName>
        <fullName evidence="1">Uncharacterized protein</fullName>
    </submittedName>
</protein>
<dbReference type="EMBL" id="CP042910">
    <property type="protein sequence ID" value="QEG19866.1"/>
    <property type="molecule type" value="Genomic_DNA"/>
</dbReference>
<gene>
    <name evidence="1" type="ORF">GmarT_57730</name>
</gene>
<accession>A0ABX5YVU9</accession>
<reference evidence="1 2" key="1">
    <citation type="submission" date="2019-08" db="EMBL/GenBank/DDBJ databases">
        <title>Deep-cultivation of Planctomycetes and their phenomic and genomic characterization uncovers novel biology.</title>
        <authorList>
            <person name="Wiegand S."/>
            <person name="Jogler M."/>
            <person name="Boedeker C."/>
            <person name="Pinto D."/>
            <person name="Vollmers J."/>
            <person name="Rivas-Marin E."/>
            <person name="Kohn T."/>
            <person name="Peeters S.H."/>
            <person name="Heuer A."/>
            <person name="Rast P."/>
            <person name="Oberbeckmann S."/>
            <person name="Bunk B."/>
            <person name="Jeske O."/>
            <person name="Meyerdierks A."/>
            <person name="Storesund J.E."/>
            <person name="Kallscheuer N."/>
            <person name="Luecker S."/>
            <person name="Lage O.M."/>
            <person name="Pohl T."/>
            <person name="Merkel B.J."/>
            <person name="Hornburger P."/>
            <person name="Mueller R.-W."/>
            <person name="Bruemmer F."/>
            <person name="Labrenz M."/>
            <person name="Spormann A.M."/>
            <person name="Op den Camp H."/>
            <person name="Overmann J."/>
            <person name="Amann R."/>
            <person name="Jetten M.S.M."/>
            <person name="Mascher T."/>
            <person name="Medema M.H."/>
            <person name="Devos D.P."/>
            <person name="Kaster A.-K."/>
            <person name="Ovreas L."/>
            <person name="Rohde M."/>
            <person name="Galperin M.Y."/>
            <person name="Jogler C."/>
        </authorList>
    </citation>
    <scope>NUCLEOTIDE SEQUENCE [LARGE SCALE GENOMIC DNA]</scope>
    <source>
        <strain evidence="1 2">DSM 8797</strain>
    </source>
</reference>